<comment type="caution">
    <text evidence="3">The sequence shown here is derived from an EMBL/GenBank/DDBJ whole genome shotgun (WGS) entry which is preliminary data.</text>
</comment>
<evidence type="ECO:0000313" key="3">
    <source>
        <dbReference type="EMBL" id="PZW31174.1"/>
    </source>
</evidence>
<proteinExistence type="predicted"/>
<evidence type="ECO:0000313" key="4">
    <source>
        <dbReference type="Proteomes" id="UP000248806"/>
    </source>
</evidence>
<gene>
    <name evidence="3" type="ORF">EI42_02271</name>
</gene>
<feature type="domain" description="Gfo/Idh/MocA-like oxidoreductase N-terminal" evidence="1">
    <location>
        <begin position="8"/>
        <end position="121"/>
    </location>
</feature>
<reference evidence="3 4" key="1">
    <citation type="submission" date="2018-06" db="EMBL/GenBank/DDBJ databases">
        <title>Genomic Encyclopedia of Archaeal and Bacterial Type Strains, Phase II (KMG-II): from individual species to whole genera.</title>
        <authorList>
            <person name="Goeker M."/>
        </authorList>
    </citation>
    <scope>NUCLEOTIDE SEQUENCE [LARGE SCALE GENOMIC DNA]</scope>
    <source>
        <strain evidence="3 4">ATCC BAA-1881</strain>
    </source>
</reference>
<dbReference type="InterPro" id="IPR051450">
    <property type="entry name" value="Gfo/Idh/MocA_Oxidoreductases"/>
</dbReference>
<dbReference type="SUPFAM" id="SSF55347">
    <property type="entry name" value="Glyceraldehyde-3-phosphate dehydrogenase-like, C-terminal domain"/>
    <property type="match status" value="1"/>
</dbReference>
<accession>A0A326U7S1</accession>
<keyword evidence="4" id="KW-1185">Reference proteome</keyword>
<dbReference type="Proteomes" id="UP000248806">
    <property type="component" value="Unassembled WGS sequence"/>
</dbReference>
<dbReference type="AlphaFoldDB" id="A0A326U7S1"/>
<dbReference type="Gene3D" id="3.30.360.10">
    <property type="entry name" value="Dihydrodipicolinate Reductase, domain 2"/>
    <property type="match status" value="1"/>
</dbReference>
<dbReference type="InterPro" id="IPR000683">
    <property type="entry name" value="Gfo/Idh/MocA-like_OxRdtase_N"/>
</dbReference>
<feature type="domain" description="GFO/IDH/MocA-like oxidoreductase" evidence="2">
    <location>
        <begin position="131"/>
        <end position="254"/>
    </location>
</feature>
<evidence type="ECO:0000259" key="2">
    <source>
        <dbReference type="Pfam" id="PF22725"/>
    </source>
</evidence>
<name>A0A326U7S1_THEHA</name>
<dbReference type="InterPro" id="IPR055170">
    <property type="entry name" value="GFO_IDH_MocA-like_dom"/>
</dbReference>
<dbReference type="Gene3D" id="3.40.50.720">
    <property type="entry name" value="NAD(P)-binding Rossmann-like Domain"/>
    <property type="match status" value="1"/>
</dbReference>
<dbReference type="Pfam" id="PF01408">
    <property type="entry name" value="GFO_IDH_MocA"/>
    <property type="match status" value="1"/>
</dbReference>
<dbReference type="GO" id="GO:0000166">
    <property type="term" value="F:nucleotide binding"/>
    <property type="evidence" value="ECO:0007669"/>
    <property type="project" value="InterPro"/>
</dbReference>
<dbReference type="EMBL" id="QKUF01000006">
    <property type="protein sequence ID" value="PZW31174.1"/>
    <property type="molecule type" value="Genomic_DNA"/>
</dbReference>
<protein>
    <submittedName>
        <fullName evidence="3">Putative dehydrogenase</fullName>
    </submittedName>
</protein>
<sequence>MALRFIQAGLGGWGYSWARDVLMKNEQVELVACVDISEEILQRVRTELGIQQTFTSLEEALDTVETDAVLITSPLPAHAPLALTALRAGKHVLLEKPFAATIEEARHLVEVAEQQNVILAISQNYRFYPAVQAVRKLIQNNTLGPVASVNLDFRRYDNTAPVETYRHYHIWQPLLVDMSIHHFDLMRYVLGQEPTQISCTTWSPSWSRYKEDPAGAATISFTGGAIVSYRGNWVSTGPETPWAGEWHMECEQGEIVWTSRGAGPEDERVTVRPRGKRPYGLRLPEVSKQDRHGSLTSFIQAVQTGEEPSISGRNNLPTLALMFASVEAATSGKPVTFEQQSTTISQQ</sequence>
<evidence type="ECO:0000259" key="1">
    <source>
        <dbReference type="Pfam" id="PF01408"/>
    </source>
</evidence>
<dbReference type="PANTHER" id="PTHR43377">
    <property type="entry name" value="BILIVERDIN REDUCTASE A"/>
    <property type="match status" value="1"/>
</dbReference>
<dbReference type="RefSeq" id="WP_170142549.1">
    <property type="nucleotide sequence ID" value="NZ_BIFX01000003.1"/>
</dbReference>
<dbReference type="Pfam" id="PF22725">
    <property type="entry name" value="GFO_IDH_MocA_C3"/>
    <property type="match status" value="1"/>
</dbReference>
<dbReference type="InterPro" id="IPR036291">
    <property type="entry name" value="NAD(P)-bd_dom_sf"/>
</dbReference>
<dbReference type="SUPFAM" id="SSF51735">
    <property type="entry name" value="NAD(P)-binding Rossmann-fold domains"/>
    <property type="match status" value="1"/>
</dbReference>
<organism evidence="3 4">
    <name type="scientific">Thermosporothrix hazakensis</name>
    <dbReference type="NCBI Taxonomy" id="644383"/>
    <lineage>
        <taxon>Bacteria</taxon>
        <taxon>Bacillati</taxon>
        <taxon>Chloroflexota</taxon>
        <taxon>Ktedonobacteria</taxon>
        <taxon>Ktedonobacterales</taxon>
        <taxon>Thermosporotrichaceae</taxon>
        <taxon>Thermosporothrix</taxon>
    </lineage>
</organism>
<dbReference type="PANTHER" id="PTHR43377:SF1">
    <property type="entry name" value="BILIVERDIN REDUCTASE A"/>
    <property type="match status" value="1"/>
</dbReference>